<proteinExistence type="predicted"/>
<reference evidence="3" key="1">
    <citation type="journal article" date="2011" name="Science">
        <title>The plant cell wall-decomposing machinery underlies the functional diversity of forest fungi.</title>
        <authorList>
            <person name="Eastwood D.C."/>
            <person name="Floudas D."/>
            <person name="Binder M."/>
            <person name="Majcherczyk A."/>
            <person name="Schneider P."/>
            <person name="Aerts A."/>
            <person name="Asiegbu F.O."/>
            <person name="Baker S.E."/>
            <person name="Barry K."/>
            <person name="Bendiksby M."/>
            <person name="Blumentritt M."/>
            <person name="Coutinho P.M."/>
            <person name="Cullen D."/>
            <person name="de Vries R.P."/>
            <person name="Gathman A."/>
            <person name="Goodell B."/>
            <person name="Henrissat B."/>
            <person name="Ihrmark K."/>
            <person name="Kauserud H."/>
            <person name="Kohler A."/>
            <person name="LaButti K."/>
            <person name="Lapidus A."/>
            <person name="Lavin J.L."/>
            <person name="Lee Y.-H."/>
            <person name="Lindquist E."/>
            <person name="Lilly W."/>
            <person name="Lucas S."/>
            <person name="Morin E."/>
            <person name="Murat C."/>
            <person name="Oguiza J.A."/>
            <person name="Park J."/>
            <person name="Pisabarro A.G."/>
            <person name="Riley R."/>
            <person name="Rosling A."/>
            <person name="Salamov A."/>
            <person name="Schmidt O."/>
            <person name="Schmutz J."/>
            <person name="Skrede I."/>
            <person name="Stenlid J."/>
            <person name="Wiebenga A."/>
            <person name="Xie X."/>
            <person name="Kuees U."/>
            <person name="Hibbett D.S."/>
            <person name="Hoffmeister D."/>
            <person name="Hoegberg N."/>
            <person name="Martin F."/>
            <person name="Grigoriev I.V."/>
            <person name="Watkinson S.C."/>
        </authorList>
    </citation>
    <scope>NUCLEOTIDE SEQUENCE [LARGE SCALE GENOMIC DNA]</scope>
    <source>
        <strain evidence="3">strain S7.3</strain>
    </source>
</reference>
<dbReference type="HOGENOM" id="CLU_2677921_0_0_1"/>
<keyword evidence="1" id="KW-0472">Membrane</keyword>
<dbReference type="InParanoid" id="F8PJG2"/>
<evidence type="ECO:0000313" key="2">
    <source>
        <dbReference type="EMBL" id="EGO04100.1"/>
    </source>
</evidence>
<evidence type="ECO:0000313" key="3">
    <source>
        <dbReference type="Proteomes" id="UP000008063"/>
    </source>
</evidence>
<accession>F8PJG2</accession>
<feature type="transmembrane region" description="Helical" evidence="1">
    <location>
        <begin position="28"/>
        <end position="46"/>
    </location>
</feature>
<name>F8PJG2_SERL3</name>
<gene>
    <name evidence="2" type="ORF">SERLA73DRAFT_130756</name>
</gene>
<protein>
    <submittedName>
        <fullName evidence="2">Uncharacterized protein</fullName>
    </submittedName>
</protein>
<keyword evidence="1" id="KW-1133">Transmembrane helix</keyword>
<sequence length="75" mass="8400">MACDFPESPPGIFFRQSGFRTDGLSPQYAVYIILLLFIYETVACRIKCSNPLSLEKVQWIDTGSTVPMCSQGVYV</sequence>
<keyword evidence="3" id="KW-1185">Reference proteome</keyword>
<dbReference type="Proteomes" id="UP000008063">
    <property type="component" value="Unassembled WGS sequence"/>
</dbReference>
<feature type="non-terminal residue" evidence="2">
    <location>
        <position position="75"/>
    </location>
</feature>
<organism evidence="3">
    <name type="scientific">Serpula lacrymans var. lacrymans (strain S7.3)</name>
    <name type="common">Dry rot fungus</name>
    <dbReference type="NCBI Taxonomy" id="936435"/>
    <lineage>
        <taxon>Eukaryota</taxon>
        <taxon>Fungi</taxon>
        <taxon>Dikarya</taxon>
        <taxon>Basidiomycota</taxon>
        <taxon>Agaricomycotina</taxon>
        <taxon>Agaricomycetes</taxon>
        <taxon>Agaricomycetidae</taxon>
        <taxon>Boletales</taxon>
        <taxon>Coniophorineae</taxon>
        <taxon>Serpulaceae</taxon>
        <taxon>Serpula</taxon>
    </lineage>
</organism>
<keyword evidence="1" id="KW-0812">Transmembrane</keyword>
<evidence type="ECO:0000256" key="1">
    <source>
        <dbReference type="SAM" id="Phobius"/>
    </source>
</evidence>
<dbReference type="AlphaFoldDB" id="F8PJG2"/>
<dbReference type="EMBL" id="GL945475">
    <property type="protein sequence ID" value="EGO04100.1"/>
    <property type="molecule type" value="Genomic_DNA"/>
</dbReference>